<dbReference type="Pfam" id="PF04189">
    <property type="entry name" value="Gcd10p"/>
    <property type="match status" value="1"/>
</dbReference>
<keyword evidence="9" id="KW-1185">Reference proteome</keyword>
<feature type="region of interest" description="Disordered" evidence="7">
    <location>
        <begin position="600"/>
        <end position="662"/>
    </location>
</feature>
<dbReference type="Proteomes" id="UP000258309">
    <property type="component" value="Unassembled WGS sequence"/>
</dbReference>
<comment type="subcellular location">
    <subcellularLocation>
        <location evidence="1">Nucleus</location>
    </subcellularLocation>
</comment>
<proteinExistence type="inferred from homology"/>
<keyword evidence="4" id="KW-0819">tRNA processing</keyword>
<feature type="non-terminal residue" evidence="8">
    <location>
        <position position="1"/>
    </location>
</feature>
<keyword evidence="5" id="KW-0539">Nucleus</keyword>
<sequence length="662" mass="73282">MSSTTVTLYEQKPSKVEGRIRYLTSEINGKKEALREYGSIETHATKAGHPSGSAGHIGFRIMLVGLPATAAEPQTYLGCRTFSLPKFGTFPSNLLIGRPYYLTYELLNRQEGQKDSGLRIVPASEIHADTIAEEKAASNPSGDDGFIIGEDGVEFQLVGEDGEVFMRSNRETIDDNARQTLTHEEIETLKREGTDAGKELIAKLMLSHTGIEEKTAFSLAKYKLLKAKKYLRQFSIFPLDVPMLAHWAIYEKESSKILELREESLALIGCWANVHFAEDYQPALATESTIESNGGRWLVVDDTGGLLVAAMAERMGILYSENGDEPPVKRKLAATSLDLPSDNSTEDAQRESHSHLVEDVQIPYASSNTITLIHTNAQPNLSLLRYFNYLVDDPSPQHPLSSHLLPISWLQLVNPSLDVTYSAEPPYQTPAELHALKSGKRGTYYRKRRRWARTKHIADTARKGDFTGLVVASSLDPVSVLQHTLPLLRSGAPVTIYSPTIEPLTALADLYSTSRRTAFIQSPPAEFESLTQEEINSWQGNGDFPLNPTLLLGPTVQTSRVRQWQVLPGRTHPLMTTRGGSEGYLFTAIRVRPAEGKVEARGKYKRRKEGEAAVKTETQSIGDSVENGKQDLDDSKKRKTGVEDENPATLDNDIAMNLESTS</sequence>
<evidence type="ECO:0000313" key="8">
    <source>
        <dbReference type="EMBL" id="RFU28877.1"/>
    </source>
</evidence>
<dbReference type="STRING" id="5539.A0A3E2H6F9"/>
<feature type="non-terminal residue" evidence="8">
    <location>
        <position position="662"/>
    </location>
</feature>
<dbReference type="GO" id="GO:0030488">
    <property type="term" value="P:tRNA methylation"/>
    <property type="evidence" value="ECO:0007669"/>
    <property type="project" value="InterPro"/>
</dbReference>
<protein>
    <recommendedName>
        <fullName evidence="3">tRNA (adenine(58)-N(1))-methyltransferase non-catalytic subunit TRM6</fullName>
    </recommendedName>
    <alternativeName>
        <fullName evidence="6">tRNA(m1A58)-methyltransferase subunit TRM6</fullName>
    </alternativeName>
</protein>
<name>A0A3E2H6F9_SCYLI</name>
<dbReference type="OMA" id="EGYIFHA"/>
<dbReference type="OrthoDB" id="10254665at2759"/>
<dbReference type="PANTHER" id="PTHR12945">
    <property type="entry name" value="TRANSLATION INITIATION FACTOR EIF3-RELATED"/>
    <property type="match status" value="1"/>
</dbReference>
<evidence type="ECO:0000313" key="9">
    <source>
        <dbReference type="Proteomes" id="UP000258309"/>
    </source>
</evidence>
<dbReference type="AlphaFoldDB" id="A0A3E2H6F9"/>
<evidence type="ECO:0000256" key="7">
    <source>
        <dbReference type="SAM" id="MobiDB-lite"/>
    </source>
</evidence>
<evidence type="ECO:0000256" key="3">
    <source>
        <dbReference type="ARBA" id="ARBA00021704"/>
    </source>
</evidence>
<comment type="caution">
    <text evidence="8">The sequence shown here is derived from an EMBL/GenBank/DDBJ whole genome shotgun (WGS) entry which is preliminary data.</text>
</comment>
<evidence type="ECO:0000256" key="6">
    <source>
        <dbReference type="ARBA" id="ARBA00032319"/>
    </source>
</evidence>
<evidence type="ECO:0000256" key="5">
    <source>
        <dbReference type="ARBA" id="ARBA00023242"/>
    </source>
</evidence>
<evidence type="ECO:0000256" key="2">
    <source>
        <dbReference type="ARBA" id="ARBA00008320"/>
    </source>
</evidence>
<dbReference type="GO" id="GO:0005634">
    <property type="term" value="C:nucleus"/>
    <property type="evidence" value="ECO:0007669"/>
    <property type="project" value="UniProtKB-SubCell"/>
</dbReference>
<accession>A0A3E2H6F9</accession>
<gene>
    <name evidence="8" type="ORF">B7463_g7460</name>
</gene>
<evidence type="ECO:0000256" key="1">
    <source>
        <dbReference type="ARBA" id="ARBA00004123"/>
    </source>
</evidence>
<feature type="compositionally biased region" description="Basic and acidic residues" evidence="7">
    <location>
        <begin position="600"/>
        <end position="614"/>
    </location>
</feature>
<dbReference type="InterPro" id="IPR017423">
    <property type="entry name" value="TRM6"/>
</dbReference>
<feature type="compositionally biased region" description="Basic and acidic residues" evidence="7">
    <location>
        <begin position="626"/>
        <end position="642"/>
    </location>
</feature>
<dbReference type="EMBL" id="NCSJ02000147">
    <property type="protein sequence ID" value="RFU28877.1"/>
    <property type="molecule type" value="Genomic_DNA"/>
</dbReference>
<organism evidence="8 9">
    <name type="scientific">Scytalidium lignicola</name>
    <name type="common">Hyphomycete</name>
    <dbReference type="NCBI Taxonomy" id="5539"/>
    <lineage>
        <taxon>Eukaryota</taxon>
        <taxon>Fungi</taxon>
        <taxon>Dikarya</taxon>
        <taxon>Ascomycota</taxon>
        <taxon>Pezizomycotina</taxon>
        <taxon>Leotiomycetes</taxon>
        <taxon>Leotiomycetes incertae sedis</taxon>
        <taxon>Scytalidium</taxon>
    </lineage>
</organism>
<comment type="similarity">
    <text evidence="2">Belongs to the TRM6/GCD10 family.</text>
</comment>
<dbReference type="GO" id="GO:0031515">
    <property type="term" value="C:tRNA (m1A) methyltransferase complex"/>
    <property type="evidence" value="ECO:0007669"/>
    <property type="project" value="InterPro"/>
</dbReference>
<evidence type="ECO:0000256" key="4">
    <source>
        <dbReference type="ARBA" id="ARBA00022694"/>
    </source>
</evidence>
<reference evidence="8 9" key="1">
    <citation type="submission" date="2018-05" db="EMBL/GenBank/DDBJ databases">
        <title>Draft genome sequence of Scytalidium lignicola DSM 105466, a ubiquitous saprotrophic fungus.</title>
        <authorList>
            <person name="Buettner E."/>
            <person name="Gebauer A.M."/>
            <person name="Hofrichter M."/>
            <person name="Liers C."/>
            <person name="Kellner H."/>
        </authorList>
    </citation>
    <scope>NUCLEOTIDE SEQUENCE [LARGE SCALE GENOMIC DNA]</scope>
    <source>
        <strain evidence="8 9">DSM 105466</strain>
    </source>
</reference>
<dbReference type="PANTHER" id="PTHR12945:SF0">
    <property type="entry name" value="TRNA (ADENINE(58)-N(1))-METHYLTRANSFERASE NON-CATALYTIC SUBUNIT TRM6"/>
    <property type="match status" value="1"/>
</dbReference>